<proteinExistence type="inferred from homology"/>
<organism evidence="9 10">
    <name type="scientific">Falseniella ignava</name>
    <dbReference type="NCBI Taxonomy" id="137730"/>
    <lineage>
        <taxon>Bacteria</taxon>
        <taxon>Bacillati</taxon>
        <taxon>Bacillota</taxon>
        <taxon>Bacilli</taxon>
        <taxon>Lactobacillales</taxon>
        <taxon>Aerococcaceae</taxon>
        <taxon>Falseniella</taxon>
    </lineage>
</organism>
<comment type="caution">
    <text evidence="9">The sequence shown here is derived from an EMBL/GenBank/DDBJ whole genome shotgun (WGS) entry which is preliminary data.</text>
</comment>
<feature type="transmembrane region" description="Helical" evidence="8">
    <location>
        <begin position="37"/>
        <end position="58"/>
    </location>
</feature>
<evidence type="ECO:0000256" key="8">
    <source>
        <dbReference type="SAM" id="Phobius"/>
    </source>
</evidence>
<dbReference type="EMBL" id="PKHE01000003">
    <property type="protein sequence ID" value="PKY90351.1"/>
    <property type="molecule type" value="Genomic_DNA"/>
</dbReference>
<keyword evidence="4 8" id="KW-0812">Transmembrane</keyword>
<comment type="subcellular location">
    <subcellularLocation>
        <location evidence="1">Cell membrane</location>
        <topology evidence="1">Multi-pass membrane protein</topology>
    </subcellularLocation>
</comment>
<feature type="transmembrane region" description="Helical" evidence="8">
    <location>
        <begin position="142"/>
        <end position="163"/>
    </location>
</feature>
<dbReference type="Proteomes" id="UP000234384">
    <property type="component" value="Unassembled WGS sequence"/>
</dbReference>
<reference evidence="9 10" key="1">
    <citation type="submission" date="2017-12" db="EMBL/GenBank/DDBJ databases">
        <title>Phylogenetic diversity of female urinary microbiome.</title>
        <authorList>
            <person name="Thomas-White K."/>
            <person name="Wolfe A.J."/>
        </authorList>
    </citation>
    <scope>NUCLEOTIDE SEQUENCE [LARGE SCALE GENOMIC DNA]</scope>
    <source>
        <strain evidence="9 10">UMB0898</strain>
    </source>
</reference>
<evidence type="ECO:0000256" key="6">
    <source>
        <dbReference type="ARBA" id="ARBA00022989"/>
    </source>
</evidence>
<dbReference type="GO" id="GO:0005886">
    <property type="term" value="C:plasma membrane"/>
    <property type="evidence" value="ECO:0007669"/>
    <property type="project" value="UniProtKB-SubCell"/>
</dbReference>
<feature type="transmembrane region" description="Helical" evidence="8">
    <location>
        <begin position="79"/>
        <end position="97"/>
    </location>
</feature>
<evidence type="ECO:0000256" key="7">
    <source>
        <dbReference type="ARBA" id="ARBA00023136"/>
    </source>
</evidence>
<dbReference type="GO" id="GO:0008360">
    <property type="term" value="P:regulation of cell shape"/>
    <property type="evidence" value="ECO:0007669"/>
    <property type="project" value="UniProtKB-KW"/>
</dbReference>
<evidence type="ECO:0000313" key="9">
    <source>
        <dbReference type="EMBL" id="PKY90351.1"/>
    </source>
</evidence>
<evidence type="ECO:0000256" key="5">
    <source>
        <dbReference type="ARBA" id="ARBA00022960"/>
    </source>
</evidence>
<dbReference type="AlphaFoldDB" id="A0A2I1K3Y8"/>
<evidence type="ECO:0000313" key="10">
    <source>
        <dbReference type="Proteomes" id="UP000234384"/>
    </source>
</evidence>
<sequence length="180" mass="21311">MKFNRWHRLKWTIPLILFLTTIIDAVLPAIFPKAFISPGQIIIPHITLYFIIVFAFYFRDSNILLYSFIFGLFYDSYNTMILGLYAAIYFIIAYSVVHTKKYFPKNSWILASFFVISFALLDLIVYLFYLKFGYTTIGINTFLASRLAPTFIFNIVLIIVLYYPTKWVLRQLGYEDYLIF</sequence>
<dbReference type="RefSeq" id="WP_006701087.1">
    <property type="nucleotide sequence ID" value="NZ_PKHE01000003.1"/>
</dbReference>
<evidence type="ECO:0000256" key="2">
    <source>
        <dbReference type="ARBA" id="ARBA00007776"/>
    </source>
</evidence>
<protein>
    <submittedName>
        <fullName evidence="9">Rod shape-determining protein MreD</fullName>
    </submittedName>
</protein>
<name>A0A2I1K3Y8_9LACT</name>
<dbReference type="Pfam" id="PF04093">
    <property type="entry name" value="MreD"/>
    <property type="match status" value="1"/>
</dbReference>
<dbReference type="InterPro" id="IPR007227">
    <property type="entry name" value="Cell_shape_determining_MreD"/>
</dbReference>
<feature type="transmembrane region" description="Helical" evidence="8">
    <location>
        <begin position="109"/>
        <end position="130"/>
    </location>
</feature>
<evidence type="ECO:0000256" key="4">
    <source>
        <dbReference type="ARBA" id="ARBA00022692"/>
    </source>
</evidence>
<keyword evidence="5" id="KW-0133">Cell shape</keyword>
<comment type="similarity">
    <text evidence="2">Belongs to the MreD family.</text>
</comment>
<dbReference type="OrthoDB" id="2148512at2"/>
<dbReference type="NCBIfam" id="TIGR03426">
    <property type="entry name" value="shape_MreD"/>
    <property type="match status" value="1"/>
</dbReference>
<keyword evidence="7 8" id="KW-0472">Membrane</keyword>
<keyword evidence="6 8" id="KW-1133">Transmembrane helix</keyword>
<gene>
    <name evidence="9" type="primary">mreD</name>
    <name evidence="9" type="ORF">CYJ57_01630</name>
</gene>
<keyword evidence="3" id="KW-1003">Cell membrane</keyword>
<feature type="transmembrane region" description="Helical" evidence="8">
    <location>
        <begin position="12"/>
        <end position="31"/>
    </location>
</feature>
<evidence type="ECO:0000256" key="1">
    <source>
        <dbReference type="ARBA" id="ARBA00004651"/>
    </source>
</evidence>
<accession>A0A2I1K3Y8</accession>
<evidence type="ECO:0000256" key="3">
    <source>
        <dbReference type="ARBA" id="ARBA00022475"/>
    </source>
</evidence>